<evidence type="ECO:0000313" key="1">
    <source>
        <dbReference type="EMBL" id="BDI30727.1"/>
    </source>
</evidence>
<name>A0A402CTG0_9BACT</name>
<accession>A0A402CTG0</accession>
<keyword evidence="2" id="KW-1185">Reference proteome</keyword>
<protein>
    <submittedName>
        <fullName evidence="1">Uncharacterized protein</fullName>
    </submittedName>
</protein>
<dbReference type="RefSeq" id="WP_119320676.1">
    <property type="nucleotide sequence ID" value="NZ_AP025739.1"/>
</dbReference>
<reference evidence="1 2" key="1">
    <citation type="journal article" date="2019" name="Int. J. Syst. Evol. Microbiol.">
        <title>Capsulimonas corticalis gen. nov., sp. nov., an aerobic capsulated bacterium, of a novel bacterial order, Capsulimonadales ord. nov., of the class Armatimonadia of the phylum Armatimonadetes.</title>
        <authorList>
            <person name="Li J."/>
            <person name="Kudo C."/>
            <person name="Tonouchi A."/>
        </authorList>
    </citation>
    <scope>NUCLEOTIDE SEQUENCE [LARGE SCALE GENOMIC DNA]</scope>
    <source>
        <strain evidence="1 2">AX-7</strain>
    </source>
</reference>
<dbReference type="AlphaFoldDB" id="A0A402CTG0"/>
<sequence>MTTSEPPQEPEVKPYKTSRRIPPLVTAGLLFIFPAFHGVAQMRREAQQTADAASTGDHFMEALNAQRYDDAFAILTPEAQTSTTLKQLRICTESMQSTQQTVIYRRDPDVVTATFSNLKLIILRYHVQSKTGEKTLVLDITPTESGMMIDSYDYEPQDPAS</sequence>
<evidence type="ECO:0000313" key="2">
    <source>
        <dbReference type="Proteomes" id="UP000287394"/>
    </source>
</evidence>
<proteinExistence type="predicted"/>
<gene>
    <name evidence="1" type="ORF">CCAX7_27780</name>
</gene>
<dbReference type="KEGG" id="ccot:CCAX7_27780"/>
<dbReference type="EMBL" id="AP025739">
    <property type="protein sequence ID" value="BDI30727.1"/>
    <property type="molecule type" value="Genomic_DNA"/>
</dbReference>
<dbReference type="Proteomes" id="UP000287394">
    <property type="component" value="Chromosome"/>
</dbReference>
<organism evidence="1 2">
    <name type="scientific">Capsulimonas corticalis</name>
    <dbReference type="NCBI Taxonomy" id="2219043"/>
    <lineage>
        <taxon>Bacteria</taxon>
        <taxon>Bacillati</taxon>
        <taxon>Armatimonadota</taxon>
        <taxon>Armatimonadia</taxon>
        <taxon>Capsulimonadales</taxon>
        <taxon>Capsulimonadaceae</taxon>
        <taxon>Capsulimonas</taxon>
    </lineage>
</organism>